<reference evidence="6" key="1">
    <citation type="submission" date="2017-09" db="EMBL/GenBank/DDBJ databases">
        <title>Depth-based differentiation of microbial function through sediment-hosted aquifers and enrichment of novel symbionts in the deep terrestrial subsurface.</title>
        <authorList>
            <person name="Probst A.J."/>
            <person name="Ladd B."/>
            <person name="Jarett J.K."/>
            <person name="Geller-Mcgrath D.E."/>
            <person name="Sieber C.M.K."/>
            <person name="Emerson J.B."/>
            <person name="Anantharaman K."/>
            <person name="Thomas B.C."/>
            <person name="Malmstrom R."/>
            <person name="Stieglmeier M."/>
            <person name="Klingl A."/>
            <person name="Woyke T."/>
            <person name="Ryan C.M."/>
            <person name="Banfield J.F."/>
        </authorList>
    </citation>
    <scope>NUCLEOTIDE SEQUENCE [LARGE SCALE GENOMIC DNA]</scope>
</reference>
<feature type="signal peptide" evidence="3">
    <location>
        <begin position="1"/>
        <end position="19"/>
    </location>
</feature>
<evidence type="ECO:0000256" key="2">
    <source>
        <dbReference type="SAM" id="Phobius"/>
    </source>
</evidence>
<keyword evidence="2" id="KW-1133">Transmembrane helix</keyword>
<dbReference type="Proteomes" id="UP000231464">
    <property type="component" value="Unassembled WGS sequence"/>
</dbReference>
<organism evidence="5 6">
    <name type="scientific">Candidatus Kuenenbacteria bacterium CG10_big_fil_rev_8_21_14_0_10_36_11</name>
    <dbReference type="NCBI Taxonomy" id="1974618"/>
    <lineage>
        <taxon>Bacteria</taxon>
        <taxon>Candidatus Kueneniibacteriota</taxon>
    </lineage>
</organism>
<feature type="transmembrane region" description="Helical" evidence="2">
    <location>
        <begin position="460"/>
        <end position="479"/>
    </location>
</feature>
<gene>
    <name evidence="5" type="ORF">COU23_01410</name>
</gene>
<feature type="chain" id="PRO_5014695327" description="Purple acid phosphatase N-terminal domain-containing protein" evidence="3">
    <location>
        <begin position="20"/>
        <end position="509"/>
    </location>
</feature>
<comment type="caution">
    <text evidence="5">The sequence shown here is derived from an EMBL/GenBank/DDBJ whole genome shotgun (WGS) entry which is preliminary data.</text>
</comment>
<feature type="transmembrane region" description="Helical" evidence="2">
    <location>
        <begin position="381"/>
        <end position="403"/>
    </location>
</feature>
<feature type="transmembrane region" description="Helical" evidence="2">
    <location>
        <begin position="409"/>
        <end position="428"/>
    </location>
</feature>
<evidence type="ECO:0000256" key="1">
    <source>
        <dbReference type="SAM" id="MobiDB-lite"/>
    </source>
</evidence>
<evidence type="ECO:0000259" key="4">
    <source>
        <dbReference type="Pfam" id="PF16656"/>
    </source>
</evidence>
<dbReference type="AlphaFoldDB" id="A0A2M6WAV4"/>
<keyword evidence="2" id="KW-0472">Membrane</keyword>
<evidence type="ECO:0000313" key="5">
    <source>
        <dbReference type="EMBL" id="PIT89901.1"/>
    </source>
</evidence>
<feature type="transmembrane region" description="Helical" evidence="2">
    <location>
        <begin position="348"/>
        <end position="369"/>
    </location>
</feature>
<protein>
    <recommendedName>
        <fullName evidence="4">Purple acid phosphatase N-terminal domain-containing protein</fullName>
    </recommendedName>
</protein>
<keyword evidence="2" id="KW-0812">Transmembrane</keyword>
<feature type="transmembrane region" description="Helical" evidence="2">
    <location>
        <begin position="435"/>
        <end position="454"/>
    </location>
</feature>
<dbReference type="Pfam" id="PF16656">
    <property type="entry name" value="Pur_ac_phosph_N"/>
    <property type="match status" value="1"/>
</dbReference>
<feature type="region of interest" description="Disordered" evidence="1">
    <location>
        <begin position="274"/>
        <end position="296"/>
    </location>
</feature>
<evidence type="ECO:0000256" key="3">
    <source>
        <dbReference type="SAM" id="SignalP"/>
    </source>
</evidence>
<dbReference type="InterPro" id="IPR015914">
    <property type="entry name" value="PAPs_N"/>
</dbReference>
<dbReference type="SUPFAM" id="SSF49363">
    <property type="entry name" value="Purple acid phosphatase, N-terminal domain"/>
    <property type="match status" value="1"/>
</dbReference>
<keyword evidence="3" id="KW-0732">Signal</keyword>
<feature type="transmembrane region" description="Helical" evidence="2">
    <location>
        <begin position="486"/>
        <end position="504"/>
    </location>
</feature>
<dbReference type="GO" id="GO:0046872">
    <property type="term" value="F:metal ion binding"/>
    <property type="evidence" value="ECO:0007669"/>
    <property type="project" value="InterPro"/>
</dbReference>
<proteinExistence type="predicted"/>
<accession>A0A2M6WAV4</accession>
<evidence type="ECO:0000313" key="6">
    <source>
        <dbReference type="Proteomes" id="UP000231464"/>
    </source>
</evidence>
<name>A0A2M6WAV4_9BACT</name>
<dbReference type="Gene3D" id="2.60.40.380">
    <property type="entry name" value="Purple acid phosphatase-like, N-terminal"/>
    <property type="match status" value="1"/>
</dbReference>
<feature type="domain" description="Purple acid phosphatase N-terminal" evidence="4">
    <location>
        <begin position="182"/>
        <end position="271"/>
    </location>
</feature>
<dbReference type="GO" id="GO:0003993">
    <property type="term" value="F:acid phosphatase activity"/>
    <property type="evidence" value="ECO:0007669"/>
    <property type="project" value="InterPro"/>
</dbReference>
<sequence length="509" mass="54577">ILISIFAFGIFGFASQVLAADNGTEVLFENGNSAPLFNEANFLPGQTVTRWVKFKNNNTDPVKAAAKISSYSDSGGLGNWLDIVIKEGDNVLYNKTLADFFIAGEIMLSDVAGSEEKQYDFAITFNPDAGNTYQGKTLSFNIQVGVGSEDAIGGETGGSSSGGGGYSYQGLEIYNEANTIISDTSVTITWLTNNFSSSRVIYDTISHLDLLSSIPPNYGYAFFTDEFNTPPPGVVSHSVTITGLTSSTIYYYRVISHASPDTVGQELSFTTTGAIPTEQTGGATPGGQTGSSAVAGDETGGTGGGLAINVPANENLAEENALPEEELLGEVEGAQTLAVCPDCATIDWVLVLLFLILTILIYRQINIIFPEYLAEKNRGQLIKIILWSALLLAAALGAWLILYACHFKLIWPAVLIIGFYVLLLALNFGQKKKGLLAGIFGLVLAVVVAFTYYFCARLGWQSWLMIVALYLATLISYFIGLLAGKFWLVSPALALLITFLLVVLNRCAC</sequence>
<feature type="non-terminal residue" evidence="5">
    <location>
        <position position="1"/>
    </location>
</feature>
<dbReference type="EMBL" id="PFBP01000022">
    <property type="protein sequence ID" value="PIT89901.1"/>
    <property type="molecule type" value="Genomic_DNA"/>
</dbReference>
<dbReference type="InterPro" id="IPR008963">
    <property type="entry name" value="Purple_acid_Pase-like_N"/>
</dbReference>